<dbReference type="InterPro" id="IPR023214">
    <property type="entry name" value="HAD_sf"/>
</dbReference>
<evidence type="ECO:0000256" key="15">
    <source>
        <dbReference type="RuleBase" id="RU362081"/>
    </source>
</evidence>
<keyword evidence="12 15" id="KW-1133">Transmembrane helix</keyword>
<dbReference type="InterPro" id="IPR008250">
    <property type="entry name" value="ATPase_P-typ_transduc_dom_A_sf"/>
</dbReference>
<keyword evidence="14 15" id="KW-0472">Membrane</keyword>
<feature type="transmembrane region" description="Helical" evidence="15">
    <location>
        <begin position="384"/>
        <end position="404"/>
    </location>
</feature>
<evidence type="ECO:0000256" key="3">
    <source>
        <dbReference type="ARBA" id="ARBA00022448"/>
    </source>
</evidence>
<evidence type="ECO:0000256" key="14">
    <source>
        <dbReference type="ARBA" id="ARBA00023136"/>
    </source>
</evidence>
<keyword evidence="10" id="KW-0460">Magnesium</keyword>
<dbReference type="Gene3D" id="3.30.70.100">
    <property type="match status" value="1"/>
</dbReference>
<dbReference type="EMBL" id="JAEPWM010000020">
    <property type="protein sequence ID" value="MBK6009427.1"/>
    <property type="molecule type" value="Genomic_DNA"/>
</dbReference>
<name>A0A934U215_9BURK</name>
<feature type="domain" description="HMA" evidence="17">
    <location>
        <begin position="46"/>
        <end position="112"/>
    </location>
</feature>
<keyword evidence="13" id="KW-0406">Ion transport</keyword>
<dbReference type="InterPro" id="IPR027256">
    <property type="entry name" value="P-typ_ATPase_IB"/>
</dbReference>
<dbReference type="NCBIfam" id="TIGR01511">
    <property type="entry name" value="ATPase-IB1_Cu"/>
    <property type="match status" value="1"/>
</dbReference>
<keyword evidence="6 15" id="KW-0812">Transmembrane</keyword>
<reference evidence="18" key="2">
    <citation type="submission" date="2021-01" db="EMBL/GenBank/DDBJ databases">
        <authorList>
            <person name="Kang M."/>
        </authorList>
    </citation>
    <scope>NUCLEOTIDE SEQUENCE</scope>
    <source>
        <strain evidence="18">KACC 17527</strain>
    </source>
</reference>
<keyword evidence="4 15" id="KW-1003">Cell membrane</keyword>
<evidence type="ECO:0000256" key="8">
    <source>
        <dbReference type="ARBA" id="ARBA00022741"/>
    </source>
</evidence>
<keyword evidence="7 15" id="KW-0479">Metal-binding</keyword>
<dbReference type="PRINTS" id="PR00119">
    <property type="entry name" value="CATATPASE"/>
</dbReference>
<keyword evidence="9 15" id="KW-0067">ATP-binding</keyword>
<evidence type="ECO:0000313" key="18">
    <source>
        <dbReference type="EMBL" id="MBK6009427.1"/>
    </source>
</evidence>
<dbReference type="InterPro" id="IPR059000">
    <property type="entry name" value="ATPase_P-type_domA"/>
</dbReference>
<dbReference type="PANTHER" id="PTHR43520">
    <property type="entry name" value="ATP7, ISOFORM B"/>
    <property type="match status" value="1"/>
</dbReference>
<evidence type="ECO:0000256" key="11">
    <source>
        <dbReference type="ARBA" id="ARBA00022967"/>
    </source>
</evidence>
<evidence type="ECO:0000256" key="1">
    <source>
        <dbReference type="ARBA" id="ARBA00004651"/>
    </source>
</evidence>
<accession>A0A934U215</accession>
<evidence type="ECO:0000256" key="12">
    <source>
        <dbReference type="ARBA" id="ARBA00022989"/>
    </source>
</evidence>
<feature type="transmembrane region" description="Helical" evidence="15">
    <location>
        <begin position="410"/>
        <end position="443"/>
    </location>
</feature>
<feature type="transmembrane region" description="Helical" evidence="15">
    <location>
        <begin position="169"/>
        <end position="187"/>
    </location>
</feature>
<dbReference type="Gene3D" id="2.70.150.10">
    <property type="entry name" value="Calcium-transporting ATPase, cytoplasmic transduction domain A"/>
    <property type="match status" value="1"/>
</dbReference>
<evidence type="ECO:0000256" key="16">
    <source>
        <dbReference type="SAM" id="MobiDB-lite"/>
    </source>
</evidence>
<evidence type="ECO:0000259" key="17">
    <source>
        <dbReference type="PROSITE" id="PS50846"/>
    </source>
</evidence>
<dbReference type="InterPro" id="IPR023299">
    <property type="entry name" value="ATPase_P-typ_cyto_dom_N"/>
</dbReference>
<evidence type="ECO:0000256" key="7">
    <source>
        <dbReference type="ARBA" id="ARBA00022723"/>
    </source>
</evidence>
<keyword evidence="19" id="KW-1185">Reference proteome</keyword>
<dbReference type="GO" id="GO:0043682">
    <property type="term" value="F:P-type divalent copper transporter activity"/>
    <property type="evidence" value="ECO:0007669"/>
    <property type="project" value="TreeGrafter"/>
</dbReference>
<dbReference type="InterPro" id="IPR001757">
    <property type="entry name" value="P_typ_ATPase"/>
</dbReference>
<sequence length="787" mass="82451">MQAAASPDLLSVRPPAPQVPDARAAVDTREEWETFSRPAPGRAGLWESYLAIEGIYCAGCSLVIEQALAGAPGVAGVEVNGATATARIVWDPTRGRPSQWLQALERAGYRGLPAGDQIDALPRRRAQRLLLWRWLVAGFCMMQVMMYAVPAYIAQPGDITPDVAALLRWAAWVLTLPVLLFACGPFFTSAWRDLRHGRVGMDVPVSLGILIAFGASTVTTFDPTGPLGGEVWYDSVTMFVFFLLSGRLLEQRLRDRTAGALQALLRRLPETVERLGPDGGAERVSVRRLAPGDRIRLQPGEVFPADGVVLEGATHVDEALLTGESTPLPRTPGEGVIAGSANLDGVVVVRVDQLGESTRFGQVVALMERAAHEKPPLARLADRVATPFLLLVLLAAAGAAWWWWPQGPAHAIGVAIAVLIVTCPCALSLATPAALLAAAGALARRGILVRRLEGLEAAASIDTVLFDKTGTLTMDRLQIRAVRTRAGVTPREALALAGALARHSLHPVARAVAAAAAAGERGAQAQDVSERAGLGVEGTVQATDAARRLRLGSARFCGLPAADDTPGAQVHLADDGGWLASFALDETLRPGAAAAVAALRAMNLQLQVLSGDQDDAVQRLAGRAGIAQALGHQAPQDKLDHLAQLQRAGHRVAMVGDGMNDGPVLARADVGIALGEAVPLAQVRCDFIIQGGQLAGVAAIVAQARRARAVVRQNLLWAAAYNIVCVPLAIAGLMPAWLAGLGMAGSSLLVVLNAARLAALPSAALHATPRAERPEVVAPVTTANAAP</sequence>
<dbReference type="Proteomes" id="UP000630528">
    <property type="component" value="Unassembled WGS sequence"/>
</dbReference>
<dbReference type="InterPro" id="IPR006121">
    <property type="entry name" value="HMA_dom"/>
</dbReference>
<feature type="transmembrane region" description="Helical" evidence="15">
    <location>
        <begin position="199"/>
        <end position="219"/>
    </location>
</feature>
<keyword evidence="5" id="KW-0597">Phosphoprotein</keyword>
<dbReference type="NCBIfam" id="TIGR01494">
    <property type="entry name" value="ATPase_P-type"/>
    <property type="match status" value="1"/>
</dbReference>
<dbReference type="SUPFAM" id="SSF81653">
    <property type="entry name" value="Calcium ATPase, transduction domain A"/>
    <property type="match status" value="1"/>
</dbReference>
<dbReference type="PROSITE" id="PS00154">
    <property type="entry name" value="ATPASE_E1_E2"/>
    <property type="match status" value="1"/>
</dbReference>
<proteinExistence type="inferred from homology"/>
<dbReference type="GO" id="GO:0016887">
    <property type="term" value="F:ATP hydrolysis activity"/>
    <property type="evidence" value="ECO:0007669"/>
    <property type="project" value="InterPro"/>
</dbReference>
<dbReference type="PROSITE" id="PS50846">
    <property type="entry name" value="HMA_2"/>
    <property type="match status" value="1"/>
</dbReference>
<dbReference type="GO" id="GO:0055070">
    <property type="term" value="P:copper ion homeostasis"/>
    <property type="evidence" value="ECO:0007669"/>
    <property type="project" value="TreeGrafter"/>
</dbReference>
<dbReference type="NCBIfam" id="TIGR01525">
    <property type="entry name" value="ATPase-IB_hvy"/>
    <property type="match status" value="1"/>
</dbReference>
<comment type="subcellular location">
    <subcellularLocation>
        <location evidence="1">Cell membrane</location>
        <topology evidence="1">Multi-pass membrane protein</topology>
    </subcellularLocation>
</comment>
<evidence type="ECO:0000256" key="9">
    <source>
        <dbReference type="ARBA" id="ARBA00022840"/>
    </source>
</evidence>
<feature type="transmembrane region" description="Helical" evidence="15">
    <location>
        <begin position="130"/>
        <end position="149"/>
    </location>
</feature>
<reference evidence="18" key="1">
    <citation type="journal article" date="2012" name="J. Microbiol. Biotechnol.">
        <title>Ramlibacter ginsenosidimutans sp. nov., with ginsenoside-converting activity.</title>
        <authorList>
            <person name="Wang L."/>
            <person name="An D.S."/>
            <person name="Kim S.G."/>
            <person name="Jin F.X."/>
            <person name="Kim S.C."/>
            <person name="Lee S.T."/>
            <person name="Im W.T."/>
        </authorList>
    </citation>
    <scope>NUCLEOTIDE SEQUENCE</scope>
    <source>
        <strain evidence="18">KACC 17527</strain>
    </source>
</reference>
<dbReference type="Pfam" id="PF00403">
    <property type="entry name" value="HMA"/>
    <property type="match status" value="1"/>
</dbReference>
<comment type="caution">
    <text evidence="18">The sequence shown here is derived from an EMBL/GenBank/DDBJ whole genome shotgun (WGS) entry which is preliminary data.</text>
</comment>
<dbReference type="GO" id="GO:0005524">
    <property type="term" value="F:ATP binding"/>
    <property type="evidence" value="ECO:0007669"/>
    <property type="project" value="UniProtKB-UniRule"/>
</dbReference>
<evidence type="ECO:0000256" key="13">
    <source>
        <dbReference type="ARBA" id="ARBA00023065"/>
    </source>
</evidence>
<organism evidence="18 19">
    <name type="scientific">Ramlibacter ginsenosidimutans</name>
    <dbReference type="NCBI Taxonomy" id="502333"/>
    <lineage>
        <taxon>Bacteria</taxon>
        <taxon>Pseudomonadati</taxon>
        <taxon>Pseudomonadota</taxon>
        <taxon>Betaproteobacteria</taxon>
        <taxon>Burkholderiales</taxon>
        <taxon>Comamonadaceae</taxon>
        <taxon>Ramlibacter</taxon>
    </lineage>
</organism>
<dbReference type="Pfam" id="PF00702">
    <property type="entry name" value="Hydrolase"/>
    <property type="match status" value="1"/>
</dbReference>
<evidence type="ECO:0000256" key="2">
    <source>
        <dbReference type="ARBA" id="ARBA00006024"/>
    </source>
</evidence>
<dbReference type="PANTHER" id="PTHR43520:SF5">
    <property type="entry name" value="CATION-TRANSPORTING P-TYPE ATPASE-RELATED"/>
    <property type="match status" value="1"/>
</dbReference>
<dbReference type="InterPro" id="IPR036163">
    <property type="entry name" value="HMA_dom_sf"/>
</dbReference>
<protein>
    <submittedName>
        <fullName evidence="18">Cation-translocating P-type ATPase</fullName>
    </submittedName>
</protein>
<dbReference type="PROSITE" id="PS01229">
    <property type="entry name" value="COF_2"/>
    <property type="match status" value="1"/>
</dbReference>
<dbReference type="InterPro" id="IPR018303">
    <property type="entry name" value="ATPase_P-typ_P_site"/>
</dbReference>
<dbReference type="Gene3D" id="3.40.50.1000">
    <property type="entry name" value="HAD superfamily/HAD-like"/>
    <property type="match status" value="1"/>
</dbReference>
<evidence type="ECO:0000256" key="4">
    <source>
        <dbReference type="ARBA" id="ARBA00022475"/>
    </source>
</evidence>
<keyword evidence="11" id="KW-1278">Translocase</keyword>
<evidence type="ECO:0000313" key="19">
    <source>
        <dbReference type="Proteomes" id="UP000630528"/>
    </source>
</evidence>
<dbReference type="CDD" id="cd00371">
    <property type="entry name" value="HMA"/>
    <property type="match status" value="1"/>
</dbReference>
<dbReference type="RefSeq" id="WP_201178027.1">
    <property type="nucleotide sequence ID" value="NZ_JAEPWM010000020.1"/>
</dbReference>
<comment type="similarity">
    <text evidence="2 15">Belongs to the cation transport ATPase (P-type) (TC 3.A.3) family. Type IB subfamily.</text>
</comment>
<evidence type="ECO:0000256" key="10">
    <source>
        <dbReference type="ARBA" id="ARBA00022842"/>
    </source>
</evidence>
<feature type="transmembrane region" description="Helical" evidence="15">
    <location>
        <begin position="715"/>
        <end position="738"/>
    </location>
</feature>
<gene>
    <name evidence="18" type="ORF">JJB11_25295</name>
</gene>
<evidence type="ECO:0000256" key="5">
    <source>
        <dbReference type="ARBA" id="ARBA00022553"/>
    </source>
</evidence>
<keyword evidence="8 15" id="KW-0547">Nucleotide-binding</keyword>
<dbReference type="Gene3D" id="3.40.1110.10">
    <property type="entry name" value="Calcium-transporting ATPase, cytoplasmic domain N"/>
    <property type="match status" value="1"/>
</dbReference>
<feature type="region of interest" description="Disordered" evidence="16">
    <location>
        <begin position="1"/>
        <end position="20"/>
    </location>
</feature>
<dbReference type="InterPro" id="IPR036412">
    <property type="entry name" value="HAD-like_sf"/>
</dbReference>
<dbReference type="SUPFAM" id="SSF81665">
    <property type="entry name" value="Calcium ATPase, transmembrane domain M"/>
    <property type="match status" value="1"/>
</dbReference>
<dbReference type="GO" id="GO:0005507">
    <property type="term" value="F:copper ion binding"/>
    <property type="evidence" value="ECO:0007669"/>
    <property type="project" value="TreeGrafter"/>
</dbReference>
<feature type="transmembrane region" description="Helical" evidence="15">
    <location>
        <begin position="231"/>
        <end position="249"/>
    </location>
</feature>
<evidence type="ECO:0000256" key="6">
    <source>
        <dbReference type="ARBA" id="ARBA00022692"/>
    </source>
</evidence>
<keyword evidence="3" id="KW-0813">Transport</keyword>
<dbReference type="SUPFAM" id="SSF55008">
    <property type="entry name" value="HMA, heavy metal-associated domain"/>
    <property type="match status" value="1"/>
</dbReference>
<dbReference type="Pfam" id="PF00122">
    <property type="entry name" value="E1-E2_ATPase"/>
    <property type="match status" value="1"/>
</dbReference>
<dbReference type="AlphaFoldDB" id="A0A934U215"/>
<dbReference type="InterPro" id="IPR023298">
    <property type="entry name" value="ATPase_P-typ_TM_dom_sf"/>
</dbReference>
<dbReference type="SUPFAM" id="SSF56784">
    <property type="entry name" value="HAD-like"/>
    <property type="match status" value="1"/>
</dbReference>
<dbReference type="GO" id="GO:0005886">
    <property type="term" value="C:plasma membrane"/>
    <property type="evidence" value="ECO:0007669"/>
    <property type="project" value="UniProtKB-SubCell"/>
</dbReference>